<dbReference type="PROSITE" id="PS51257">
    <property type="entry name" value="PROKAR_LIPOPROTEIN"/>
    <property type="match status" value="1"/>
</dbReference>
<evidence type="ECO:0000256" key="3">
    <source>
        <dbReference type="PROSITE-ProRule" id="PRU00339"/>
    </source>
</evidence>
<dbReference type="InterPro" id="IPR013360">
    <property type="entry name" value="Pilus_4_PilW"/>
</dbReference>
<keyword evidence="1" id="KW-0677">Repeat</keyword>
<dbReference type="Gene3D" id="1.25.40.10">
    <property type="entry name" value="Tetratricopeptide repeat domain"/>
    <property type="match status" value="1"/>
</dbReference>
<keyword evidence="2 3" id="KW-0802">TPR repeat</keyword>
<name>A0ABW8JVC1_9GAMM</name>
<dbReference type="SMART" id="SM00028">
    <property type="entry name" value="TPR"/>
    <property type="match status" value="4"/>
</dbReference>
<dbReference type="PANTHER" id="PTHR44227">
    <property type="match status" value="1"/>
</dbReference>
<feature type="repeat" description="TPR" evidence="3">
    <location>
        <begin position="83"/>
        <end position="116"/>
    </location>
</feature>
<evidence type="ECO:0000256" key="1">
    <source>
        <dbReference type="ARBA" id="ARBA00022737"/>
    </source>
</evidence>
<dbReference type="InterPro" id="IPR052346">
    <property type="entry name" value="O-mannosyl-transferase_TMTC"/>
</dbReference>
<feature type="region of interest" description="Disordered" evidence="4">
    <location>
        <begin position="23"/>
        <end position="46"/>
    </location>
</feature>
<accession>A0ABW8JVC1</accession>
<keyword evidence="6" id="KW-1185">Reference proteome</keyword>
<evidence type="ECO:0000256" key="2">
    <source>
        <dbReference type="ARBA" id="ARBA00022803"/>
    </source>
</evidence>
<dbReference type="Proteomes" id="UP001620460">
    <property type="component" value="Unassembled WGS sequence"/>
</dbReference>
<reference evidence="5 6" key="1">
    <citation type="submission" date="2020-10" db="EMBL/GenBank/DDBJ databases">
        <title>Phylogeny of dyella-like bacteria.</title>
        <authorList>
            <person name="Fu J."/>
        </authorList>
    </citation>
    <scope>NUCLEOTIDE SEQUENCE [LARGE SCALE GENOMIC DNA]</scope>
    <source>
        <strain evidence="5 6">Gsoil3046</strain>
    </source>
</reference>
<dbReference type="InterPro" id="IPR019734">
    <property type="entry name" value="TPR_rpt"/>
</dbReference>
<evidence type="ECO:0000313" key="6">
    <source>
        <dbReference type="Proteomes" id="UP001620460"/>
    </source>
</evidence>
<dbReference type="Pfam" id="PF14559">
    <property type="entry name" value="TPR_19"/>
    <property type="match status" value="1"/>
</dbReference>
<dbReference type="PANTHER" id="PTHR44227:SF3">
    <property type="entry name" value="PROTEIN O-MANNOSYL-TRANSFERASE TMTC4"/>
    <property type="match status" value="1"/>
</dbReference>
<evidence type="ECO:0000313" key="5">
    <source>
        <dbReference type="EMBL" id="MFK2905098.1"/>
    </source>
</evidence>
<comment type="caution">
    <text evidence="5">The sequence shown here is derived from an EMBL/GenBank/DDBJ whole genome shotgun (WGS) entry which is preliminary data.</text>
</comment>
<dbReference type="PROSITE" id="PS50005">
    <property type="entry name" value="TPR"/>
    <property type="match status" value="3"/>
</dbReference>
<dbReference type="SUPFAM" id="SSF48452">
    <property type="entry name" value="TPR-like"/>
    <property type="match status" value="1"/>
</dbReference>
<dbReference type="InterPro" id="IPR011990">
    <property type="entry name" value="TPR-like_helical_dom_sf"/>
</dbReference>
<sequence length="266" mass="29033">MRVDRWGGVLLCALLAGCVSTGGSRSGSEDSSGDHLPRTSKAQQAEDAARIHTELGQHYLEGGDLQTAMEKLTKALQFDDNYAPAHTVIAVVYERINDLPNAELHYRRAVALEPAKGGPNNNLGAFLCREGKPQEAEAYFRKAVADPFYKTPDVALTNAGVCQLKSNNAAAAQADFREALQKNPNNAETLFQLANLLYQGGDAFRARAFLQRFDALGRPSPDAYRLGYLIESRLGNTDAAQSYRQRLLSQFPDSDQARTIDQSASP</sequence>
<evidence type="ECO:0000256" key="4">
    <source>
        <dbReference type="SAM" id="MobiDB-lite"/>
    </source>
</evidence>
<dbReference type="EMBL" id="JADIKM010000003">
    <property type="protein sequence ID" value="MFK2905098.1"/>
    <property type="molecule type" value="Genomic_DNA"/>
</dbReference>
<dbReference type="Pfam" id="PF13432">
    <property type="entry name" value="TPR_16"/>
    <property type="match status" value="1"/>
</dbReference>
<dbReference type="NCBIfam" id="TIGR02521">
    <property type="entry name" value="type_IV_pilW"/>
    <property type="match status" value="1"/>
</dbReference>
<organism evidence="5 6">
    <name type="scientific">Dyella ginsengisoli</name>
    <dbReference type="NCBI Taxonomy" id="363848"/>
    <lineage>
        <taxon>Bacteria</taxon>
        <taxon>Pseudomonadati</taxon>
        <taxon>Pseudomonadota</taxon>
        <taxon>Gammaproteobacteria</taxon>
        <taxon>Lysobacterales</taxon>
        <taxon>Rhodanobacteraceae</taxon>
        <taxon>Dyella</taxon>
    </lineage>
</organism>
<proteinExistence type="predicted"/>
<gene>
    <name evidence="5" type="primary">pilW</name>
    <name evidence="5" type="ORF">ISP17_14135</name>
</gene>
<feature type="repeat" description="TPR" evidence="3">
    <location>
        <begin position="49"/>
        <end position="82"/>
    </location>
</feature>
<dbReference type="RefSeq" id="WP_404634226.1">
    <property type="nucleotide sequence ID" value="NZ_JADIKM010000003.1"/>
</dbReference>
<feature type="repeat" description="TPR" evidence="3">
    <location>
        <begin position="153"/>
        <end position="186"/>
    </location>
</feature>
<protein>
    <submittedName>
        <fullName evidence="5">Type IV pilus biogenesis/stability protein PilW</fullName>
    </submittedName>
</protein>